<dbReference type="InParanoid" id="A0A409Y544"/>
<evidence type="ECO:0000256" key="1">
    <source>
        <dbReference type="SAM" id="MobiDB-lite"/>
    </source>
</evidence>
<proteinExistence type="predicted"/>
<feature type="compositionally biased region" description="Polar residues" evidence="1">
    <location>
        <begin position="48"/>
        <end position="57"/>
    </location>
</feature>
<dbReference type="EMBL" id="NHYE01001148">
    <property type="protein sequence ID" value="PPQ98088.1"/>
    <property type="molecule type" value="Genomic_DNA"/>
</dbReference>
<accession>A0A409Y544</accession>
<sequence>MPSKYNPNETSPDVKVSLVDLVSALRILDILPEYVLAVVEIEERKRQQLQTGGQASRQGEHNGNDEGSVPSASGQSGAEFPTRVTPEMKARGRRLAEMLKKYQGRSATFRPD</sequence>
<dbReference type="Proteomes" id="UP000284706">
    <property type="component" value="Unassembled WGS sequence"/>
</dbReference>
<evidence type="ECO:0000313" key="2">
    <source>
        <dbReference type="EMBL" id="PPQ98088.1"/>
    </source>
</evidence>
<organism evidence="2 3">
    <name type="scientific">Gymnopilus dilepis</name>
    <dbReference type="NCBI Taxonomy" id="231916"/>
    <lineage>
        <taxon>Eukaryota</taxon>
        <taxon>Fungi</taxon>
        <taxon>Dikarya</taxon>
        <taxon>Basidiomycota</taxon>
        <taxon>Agaricomycotina</taxon>
        <taxon>Agaricomycetes</taxon>
        <taxon>Agaricomycetidae</taxon>
        <taxon>Agaricales</taxon>
        <taxon>Agaricineae</taxon>
        <taxon>Hymenogastraceae</taxon>
        <taxon>Gymnopilus</taxon>
    </lineage>
</organism>
<comment type="caution">
    <text evidence="2">The sequence shown here is derived from an EMBL/GenBank/DDBJ whole genome shotgun (WGS) entry which is preliminary data.</text>
</comment>
<gene>
    <name evidence="2" type="ORF">CVT26_003258</name>
</gene>
<keyword evidence="3" id="KW-1185">Reference proteome</keyword>
<feature type="region of interest" description="Disordered" evidence="1">
    <location>
        <begin position="45"/>
        <end position="92"/>
    </location>
</feature>
<name>A0A409Y544_9AGAR</name>
<dbReference type="AlphaFoldDB" id="A0A409Y544"/>
<evidence type="ECO:0000313" key="3">
    <source>
        <dbReference type="Proteomes" id="UP000284706"/>
    </source>
</evidence>
<reference evidence="2 3" key="1">
    <citation type="journal article" date="2018" name="Evol. Lett.">
        <title>Horizontal gene cluster transfer increased hallucinogenic mushroom diversity.</title>
        <authorList>
            <person name="Reynolds H.T."/>
            <person name="Vijayakumar V."/>
            <person name="Gluck-Thaler E."/>
            <person name="Korotkin H.B."/>
            <person name="Matheny P.B."/>
            <person name="Slot J.C."/>
        </authorList>
    </citation>
    <scope>NUCLEOTIDE SEQUENCE [LARGE SCALE GENOMIC DNA]</scope>
    <source>
        <strain evidence="2 3">SRW20</strain>
    </source>
</reference>
<protein>
    <submittedName>
        <fullName evidence="2">Uncharacterized protein</fullName>
    </submittedName>
</protein>